<keyword evidence="2 5" id="KW-0812">Transmembrane</keyword>
<feature type="transmembrane region" description="Helical" evidence="5">
    <location>
        <begin position="91"/>
        <end position="109"/>
    </location>
</feature>
<accession>A0ABU4CF16</accession>
<name>A0ABU4CF16_RHOJO</name>
<keyword evidence="8" id="KW-1185">Reference proteome</keyword>
<evidence type="ECO:0000256" key="1">
    <source>
        <dbReference type="ARBA" id="ARBA00004651"/>
    </source>
</evidence>
<feature type="transmembrane region" description="Helical" evidence="5">
    <location>
        <begin position="23"/>
        <end position="47"/>
    </location>
</feature>
<sequence>MFISAVRPFVAALGWVIGGGSTWALLGTAFLPGTCVTGGQMSVIALATVLYPPGMRSTVVGWALGIGRLGGIAGPLIVGSALGAGFLPRDVFFALAVVLVVASISVLMLERRSRA</sequence>
<dbReference type="RefSeq" id="WP_317568908.1">
    <property type="nucleotide sequence ID" value="NZ_JAWLKA010000008.1"/>
</dbReference>
<protein>
    <recommendedName>
        <fullName evidence="6">Major facilitator superfamily (MFS) profile domain-containing protein</fullName>
    </recommendedName>
</protein>
<evidence type="ECO:0000256" key="4">
    <source>
        <dbReference type="ARBA" id="ARBA00023136"/>
    </source>
</evidence>
<dbReference type="PROSITE" id="PS50850">
    <property type="entry name" value="MFS"/>
    <property type="match status" value="1"/>
</dbReference>
<feature type="domain" description="Major facilitator superfamily (MFS) profile" evidence="6">
    <location>
        <begin position="1"/>
        <end position="114"/>
    </location>
</feature>
<evidence type="ECO:0000313" key="8">
    <source>
        <dbReference type="Proteomes" id="UP001185737"/>
    </source>
</evidence>
<dbReference type="InterPro" id="IPR036259">
    <property type="entry name" value="MFS_trans_sf"/>
</dbReference>
<dbReference type="Gene3D" id="1.20.1250.20">
    <property type="entry name" value="MFS general substrate transporter like domains"/>
    <property type="match status" value="1"/>
</dbReference>
<comment type="subcellular location">
    <subcellularLocation>
        <location evidence="1">Cell membrane</location>
        <topology evidence="1">Multi-pass membrane protein</topology>
    </subcellularLocation>
</comment>
<dbReference type="SUPFAM" id="SSF103473">
    <property type="entry name" value="MFS general substrate transporter"/>
    <property type="match status" value="1"/>
</dbReference>
<evidence type="ECO:0000256" key="2">
    <source>
        <dbReference type="ARBA" id="ARBA00022692"/>
    </source>
</evidence>
<gene>
    <name evidence="7" type="ORF">R3Q59_16445</name>
</gene>
<dbReference type="InterPro" id="IPR020846">
    <property type="entry name" value="MFS_dom"/>
</dbReference>
<evidence type="ECO:0000259" key="6">
    <source>
        <dbReference type="PROSITE" id="PS50850"/>
    </source>
</evidence>
<dbReference type="Proteomes" id="UP001185737">
    <property type="component" value="Unassembled WGS sequence"/>
</dbReference>
<proteinExistence type="predicted"/>
<keyword evidence="3 5" id="KW-1133">Transmembrane helix</keyword>
<dbReference type="EMBL" id="JAWLKA010000008">
    <property type="protein sequence ID" value="MDV6282089.1"/>
    <property type="molecule type" value="Genomic_DNA"/>
</dbReference>
<evidence type="ECO:0000256" key="3">
    <source>
        <dbReference type="ARBA" id="ARBA00022989"/>
    </source>
</evidence>
<organism evidence="7 8">
    <name type="scientific">Rhodococcus jostii</name>
    <dbReference type="NCBI Taxonomy" id="132919"/>
    <lineage>
        <taxon>Bacteria</taxon>
        <taxon>Bacillati</taxon>
        <taxon>Actinomycetota</taxon>
        <taxon>Actinomycetes</taxon>
        <taxon>Mycobacteriales</taxon>
        <taxon>Nocardiaceae</taxon>
        <taxon>Rhodococcus</taxon>
    </lineage>
</organism>
<evidence type="ECO:0000313" key="7">
    <source>
        <dbReference type="EMBL" id="MDV6282089.1"/>
    </source>
</evidence>
<feature type="transmembrane region" description="Helical" evidence="5">
    <location>
        <begin position="59"/>
        <end position="85"/>
    </location>
</feature>
<keyword evidence="4 5" id="KW-0472">Membrane</keyword>
<evidence type="ECO:0000256" key="5">
    <source>
        <dbReference type="SAM" id="Phobius"/>
    </source>
</evidence>
<comment type="caution">
    <text evidence="7">The sequence shown here is derived from an EMBL/GenBank/DDBJ whole genome shotgun (WGS) entry which is preliminary data.</text>
</comment>
<reference evidence="7 8" key="1">
    <citation type="submission" date="2023-10" db="EMBL/GenBank/DDBJ databases">
        <title>Development of a sustainable strategy for remediation of hydrocarbon-contaminated territories based on the waste exchange concept.</title>
        <authorList>
            <person name="Krivoruchko A."/>
        </authorList>
    </citation>
    <scope>NUCLEOTIDE SEQUENCE [LARGE SCALE GENOMIC DNA]</scope>
    <source>
        <strain evidence="7 8">IEGM 60</strain>
    </source>
</reference>